<gene>
    <name evidence="1" type="ORF">KSP39_PZI003145</name>
</gene>
<dbReference type="AlphaFoldDB" id="A0AAP0BVG4"/>
<evidence type="ECO:0000313" key="1">
    <source>
        <dbReference type="EMBL" id="KAK8951021.1"/>
    </source>
</evidence>
<sequence length="123" mass="13604">MKDVFTILLRPKPITEIPRITEIKCLKCNAFILGSFLYCSLICKVEHVLRQGIDIQSIIVADLEEHKFDALEFANVLLTGSDGGTLQVDDDGEGSSALIFSETNPLRHELGCSLLDLSVVKKK</sequence>
<organism evidence="1 2">
    <name type="scientific">Platanthera zijinensis</name>
    <dbReference type="NCBI Taxonomy" id="2320716"/>
    <lineage>
        <taxon>Eukaryota</taxon>
        <taxon>Viridiplantae</taxon>
        <taxon>Streptophyta</taxon>
        <taxon>Embryophyta</taxon>
        <taxon>Tracheophyta</taxon>
        <taxon>Spermatophyta</taxon>
        <taxon>Magnoliopsida</taxon>
        <taxon>Liliopsida</taxon>
        <taxon>Asparagales</taxon>
        <taxon>Orchidaceae</taxon>
        <taxon>Orchidoideae</taxon>
        <taxon>Orchideae</taxon>
        <taxon>Orchidinae</taxon>
        <taxon>Platanthera</taxon>
    </lineage>
</organism>
<dbReference type="Proteomes" id="UP001418222">
    <property type="component" value="Unassembled WGS sequence"/>
</dbReference>
<name>A0AAP0BVG4_9ASPA</name>
<reference evidence="1 2" key="1">
    <citation type="journal article" date="2022" name="Nat. Plants">
        <title>Genomes of leafy and leafless Platanthera orchids illuminate the evolution of mycoheterotrophy.</title>
        <authorList>
            <person name="Li M.H."/>
            <person name="Liu K.W."/>
            <person name="Li Z."/>
            <person name="Lu H.C."/>
            <person name="Ye Q.L."/>
            <person name="Zhang D."/>
            <person name="Wang J.Y."/>
            <person name="Li Y.F."/>
            <person name="Zhong Z.M."/>
            <person name="Liu X."/>
            <person name="Yu X."/>
            <person name="Liu D.K."/>
            <person name="Tu X.D."/>
            <person name="Liu B."/>
            <person name="Hao Y."/>
            <person name="Liao X.Y."/>
            <person name="Jiang Y.T."/>
            <person name="Sun W.H."/>
            <person name="Chen J."/>
            <person name="Chen Y.Q."/>
            <person name="Ai Y."/>
            <person name="Zhai J.W."/>
            <person name="Wu S.S."/>
            <person name="Zhou Z."/>
            <person name="Hsiao Y.Y."/>
            <person name="Wu W.L."/>
            <person name="Chen Y.Y."/>
            <person name="Lin Y.F."/>
            <person name="Hsu J.L."/>
            <person name="Li C.Y."/>
            <person name="Wang Z.W."/>
            <person name="Zhao X."/>
            <person name="Zhong W.Y."/>
            <person name="Ma X.K."/>
            <person name="Ma L."/>
            <person name="Huang J."/>
            <person name="Chen G.Z."/>
            <person name="Huang M.Z."/>
            <person name="Huang L."/>
            <person name="Peng D.H."/>
            <person name="Luo Y.B."/>
            <person name="Zou S.Q."/>
            <person name="Chen S.P."/>
            <person name="Lan S."/>
            <person name="Tsai W.C."/>
            <person name="Van de Peer Y."/>
            <person name="Liu Z.J."/>
        </authorList>
    </citation>
    <scope>NUCLEOTIDE SEQUENCE [LARGE SCALE GENOMIC DNA]</scope>
    <source>
        <strain evidence="1">Lor287</strain>
    </source>
</reference>
<accession>A0AAP0BVG4</accession>
<protein>
    <submittedName>
        <fullName evidence="1">Uncharacterized protein</fullName>
    </submittedName>
</protein>
<proteinExistence type="predicted"/>
<keyword evidence="2" id="KW-1185">Reference proteome</keyword>
<comment type="caution">
    <text evidence="1">The sequence shown here is derived from an EMBL/GenBank/DDBJ whole genome shotgun (WGS) entry which is preliminary data.</text>
</comment>
<evidence type="ECO:0000313" key="2">
    <source>
        <dbReference type="Proteomes" id="UP001418222"/>
    </source>
</evidence>
<dbReference type="EMBL" id="JBBWWQ010000003">
    <property type="protein sequence ID" value="KAK8951021.1"/>
    <property type="molecule type" value="Genomic_DNA"/>
</dbReference>